<feature type="chain" id="PRO_5046829575" evidence="1">
    <location>
        <begin position="21"/>
        <end position="157"/>
    </location>
</feature>
<name>A0ABV4AFL0_9GAMM</name>
<gene>
    <name evidence="2" type="ORF">AB5I84_04025</name>
</gene>
<dbReference type="RefSeq" id="WP_369454570.1">
    <property type="nucleotide sequence ID" value="NZ_JBGCUO010000001.1"/>
</dbReference>
<sequence>MRLLPTGAAMLTACCCTAAAAATATLHFTSSQPAQPLVCAGERFRTTDSSLSAAHLQGEAWQTLQGLLRKTSQVSTEVPAGAPLTVALVANLRQGSGVGASRGRCTPTVQWTPIAGAHYHLHLEAAGADCQLHVTFSEADGAPEQPQPVQPRPYRCP</sequence>
<keyword evidence="3" id="KW-1185">Reference proteome</keyword>
<proteinExistence type="predicted"/>
<comment type="caution">
    <text evidence="2">The sequence shown here is derived from an EMBL/GenBank/DDBJ whole genome shotgun (WGS) entry which is preliminary data.</text>
</comment>
<evidence type="ECO:0000313" key="2">
    <source>
        <dbReference type="EMBL" id="MEY1661312.1"/>
    </source>
</evidence>
<dbReference type="Proteomes" id="UP001562065">
    <property type="component" value="Unassembled WGS sequence"/>
</dbReference>
<dbReference type="EMBL" id="JBGCUO010000001">
    <property type="protein sequence ID" value="MEY1661312.1"/>
    <property type="molecule type" value="Genomic_DNA"/>
</dbReference>
<accession>A0ABV4AFL0</accession>
<evidence type="ECO:0000313" key="3">
    <source>
        <dbReference type="Proteomes" id="UP001562065"/>
    </source>
</evidence>
<feature type="signal peptide" evidence="1">
    <location>
        <begin position="1"/>
        <end position="20"/>
    </location>
</feature>
<organism evidence="2 3">
    <name type="scientific">Isoalcanivorax beigongshangi</name>
    <dbReference type="NCBI Taxonomy" id="3238810"/>
    <lineage>
        <taxon>Bacteria</taxon>
        <taxon>Pseudomonadati</taxon>
        <taxon>Pseudomonadota</taxon>
        <taxon>Gammaproteobacteria</taxon>
        <taxon>Oceanospirillales</taxon>
        <taxon>Alcanivoracaceae</taxon>
        <taxon>Isoalcanivorax</taxon>
    </lineage>
</organism>
<reference evidence="2 3" key="1">
    <citation type="submission" date="2024-07" db="EMBL/GenBank/DDBJ databases">
        <authorList>
            <person name="Ren Q."/>
        </authorList>
    </citation>
    <scope>NUCLEOTIDE SEQUENCE [LARGE SCALE GENOMIC DNA]</scope>
    <source>
        <strain evidence="2 3">REN37</strain>
    </source>
</reference>
<evidence type="ECO:0000256" key="1">
    <source>
        <dbReference type="SAM" id="SignalP"/>
    </source>
</evidence>
<protein>
    <submittedName>
        <fullName evidence="2">Uncharacterized protein</fullName>
    </submittedName>
</protein>
<keyword evidence="1" id="KW-0732">Signal</keyword>